<feature type="transmembrane region" description="Helical" evidence="6">
    <location>
        <begin position="268"/>
        <end position="287"/>
    </location>
</feature>
<dbReference type="PANTHER" id="PTHR23513:SF11">
    <property type="entry name" value="STAPHYLOFERRIN A TRANSPORTER"/>
    <property type="match status" value="1"/>
</dbReference>
<dbReference type="PANTHER" id="PTHR23513">
    <property type="entry name" value="INTEGRAL MEMBRANE EFFLUX PROTEIN-RELATED"/>
    <property type="match status" value="1"/>
</dbReference>
<protein>
    <recommendedName>
        <fullName evidence="7">Major facilitator superfamily (MFS) profile domain-containing protein</fullName>
    </recommendedName>
</protein>
<dbReference type="Pfam" id="PF07690">
    <property type="entry name" value="MFS_1"/>
    <property type="match status" value="1"/>
</dbReference>
<organism evidence="8 9">
    <name type="scientific">Catellatospora methionotrophica</name>
    <dbReference type="NCBI Taxonomy" id="121620"/>
    <lineage>
        <taxon>Bacteria</taxon>
        <taxon>Bacillati</taxon>
        <taxon>Actinomycetota</taxon>
        <taxon>Actinomycetes</taxon>
        <taxon>Micromonosporales</taxon>
        <taxon>Micromonosporaceae</taxon>
        <taxon>Catellatospora</taxon>
    </lineage>
</organism>
<evidence type="ECO:0000256" key="1">
    <source>
        <dbReference type="ARBA" id="ARBA00004651"/>
    </source>
</evidence>
<dbReference type="Gene3D" id="1.20.1250.20">
    <property type="entry name" value="MFS general substrate transporter like domains"/>
    <property type="match status" value="1"/>
</dbReference>
<evidence type="ECO:0000313" key="9">
    <source>
        <dbReference type="Proteomes" id="UP000660339"/>
    </source>
</evidence>
<feature type="domain" description="Major facilitator superfamily (MFS) profile" evidence="7">
    <location>
        <begin position="1"/>
        <end position="384"/>
    </location>
</feature>
<dbReference type="RefSeq" id="WP_166386002.1">
    <property type="nucleotide sequence ID" value="NZ_BAAATT010000034.1"/>
</dbReference>
<feature type="transmembrane region" description="Helical" evidence="6">
    <location>
        <begin position="198"/>
        <end position="215"/>
    </location>
</feature>
<feature type="transmembrane region" description="Helical" evidence="6">
    <location>
        <begin position="93"/>
        <end position="112"/>
    </location>
</feature>
<dbReference type="GO" id="GO:0005886">
    <property type="term" value="C:plasma membrane"/>
    <property type="evidence" value="ECO:0007669"/>
    <property type="project" value="UniProtKB-SubCell"/>
</dbReference>
<feature type="transmembrane region" description="Helical" evidence="6">
    <location>
        <begin position="42"/>
        <end position="62"/>
    </location>
</feature>
<keyword evidence="4 6" id="KW-1133">Transmembrane helix</keyword>
<evidence type="ECO:0000256" key="5">
    <source>
        <dbReference type="ARBA" id="ARBA00023136"/>
    </source>
</evidence>
<gene>
    <name evidence="8" type="ORF">Cme02nite_65250</name>
</gene>
<evidence type="ECO:0000259" key="7">
    <source>
        <dbReference type="PROSITE" id="PS50850"/>
    </source>
</evidence>
<reference evidence="8" key="1">
    <citation type="submission" date="2021-01" db="EMBL/GenBank/DDBJ databases">
        <title>Whole genome shotgun sequence of Catellatospora methionotrophica NBRC 14553.</title>
        <authorList>
            <person name="Komaki H."/>
            <person name="Tamura T."/>
        </authorList>
    </citation>
    <scope>NUCLEOTIDE SEQUENCE</scope>
    <source>
        <strain evidence="8">NBRC 14553</strain>
    </source>
</reference>
<feature type="transmembrane region" description="Helical" evidence="6">
    <location>
        <begin position="293"/>
        <end position="315"/>
    </location>
</feature>
<dbReference type="Proteomes" id="UP000660339">
    <property type="component" value="Unassembled WGS sequence"/>
</dbReference>
<comment type="caution">
    <text evidence="8">The sequence shown here is derived from an EMBL/GenBank/DDBJ whole genome shotgun (WGS) entry which is preliminary data.</text>
</comment>
<feature type="transmembrane region" description="Helical" evidence="6">
    <location>
        <begin position="133"/>
        <end position="153"/>
    </location>
</feature>
<sequence length="392" mass="40553">MPSRLRLLVSAYAISSFGSYLDMVALGLFALHLTGSPLQTGLFMALRLGSGLVCGPVAGWLATRLPRKPLMVCADVLAAVSLLVLAATPSMGLLYGLAVILGAVQALWGVALRSSVPEIVGHDRRARANSLLVTGRSAAMLLGFAASGVLVTWLGYRAVLLTDAATYLLSAALLVAVPFPRRAAATARQRGTRRPGAVLAELTPALIAMIGLRAADAFGSASHNIALPLYATKAFPAAPAAFAATFTTAWALGSLVTGRWLTRRGDVGGTRGFGAATALMSVFFVAAFTGLPIWLLVPVVFAAGAADTYAEVVYTTRLQAVDDAQRAGVFGWAAAVQNAGFGLGMVGCAALLEVFEPLPVVLVAHAVVVVVALAYLASVVRKGRLRTVEAAR</sequence>
<dbReference type="InterPro" id="IPR036259">
    <property type="entry name" value="MFS_trans_sf"/>
</dbReference>
<evidence type="ECO:0000313" key="8">
    <source>
        <dbReference type="EMBL" id="GIG18193.1"/>
    </source>
</evidence>
<feature type="transmembrane region" description="Helical" evidence="6">
    <location>
        <begin position="159"/>
        <end position="177"/>
    </location>
</feature>
<dbReference type="EMBL" id="BONJ01000037">
    <property type="protein sequence ID" value="GIG18193.1"/>
    <property type="molecule type" value="Genomic_DNA"/>
</dbReference>
<keyword evidence="3 6" id="KW-0812">Transmembrane</keyword>
<feature type="transmembrane region" description="Helical" evidence="6">
    <location>
        <begin position="358"/>
        <end position="377"/>
    </location>
</feature>
<evidence type="ECO:0000256" key="2">
    <source>
        <dbReference type="ARBA" id="ARBA00022475"/>
    </source>
</evidence>
<feature type="transmembrane region" description="Helical" evidence="6">
    <location>
        <begin position="69"/>
        <end position="87"/>
    </location>
</feature>
<feature type="transmembrane region" description="Helical" evidence="6">
    <location>
        <begin position="7"/>
        <end position="30"/>
    </location>
</feature>
<dbReference type="GO" id="GO:0022857">
    <property type="term" value="F:transmembrane transporter activity"/>
    <property type="evidence" value="ECO:0007669"/>
    <property type="project" value="InterPro"/>
</dbReference>
<accession>A0A8J3LH12</accession>
<evidence type="ECO:0000256" key="6">
    <source>
        <dbReference type="SAM" id="Phobius"/>
    </source>
</evidence>
<dbReference type="InterPro" id="IPR011701">
    <property type="entry name" value="MFS"/>
</dbReference>
<evidence type="ECO:0000256" key="3">
    <source>
        <dbReference type="ARBA" id="ARBA00022692"/>
    </source>
</evidence>
<dbReference type="SUPFAM" id="SSF103473">
    <property type="entry name" value="MFS general substrate transporter"/>
    <property type="match status" value="1"/>
</dbReference>
<name>A0A8J3LH12_9ACTN</name>
<proteinExistence type="predicted"/>
<feature type="transmembrane region" description="Helical" evidence="6">
    <location>
        <begin position="235"/>
        <end position="256"/>
    </location>
</feature>
<comment type="subcellular location">
    <subcellularLocation>
        <location evidence="1">Cell membrane</location>
        <topology evidence="1">Multi-pass membrane protein</topology>
    </subcellularLocation>
</comment>
<keyword evidence="9" id="KW-1185">Reference proteome</keyword>
<keyword evidence="2" id="KW-1003">Cell membrane</keyword>
<feature type="transmembrane region" description="Helical" evidence="6">
    <location>
        <begin position="327"/>
        <end position="352"/>
    </location>
</feature>
<dbReference type="InterPro" id="IPR020846">
    <property type="entry name" value="MFS_dom"/>
</dbReference>
<dbReference type="PROSITE" id="PS50850">
    <property type="entry name" value="MFS"/>
    <property type="match status" value="1"/>
</dbReference>
<dbReference type="CDD" id="cd06173">
    <property type="entry name" value="MFS_MefA_like"/>
    <property type="match status" value="1"/>
</dbReference>
<keyword evidence="5 6" id="KW-0472">Membrane</keyword>
<evidence type="ECO:0000256" key="4">
    <source>
        <dbReference type="ARBA" id="ARBA00022989"/>
    </source>
</evidence>
<dbReference type="AlphaFoldDB" id="A0A8J3LH12"/>